<reference evidence="2 3" key="1">
    <citation type="submission" date="2022-03" db="EMBL/GenBank/DDBJ databases">
        <title>Complete genome sequence of Lysobacter capsici VKM B-2533 and Lysobacter gummosus 10.1.1, promising sources of lytic agents.</title>
        <authorList>
            <person name="Tarlachkov S.V."/>
            <person name="Kudryakova I.V."/>
            <person name="Afoshin A.S."/>
            <person name="Leontyevskaya E.A."/>
            <person name="Leontyevskaya N.V."/>
        </authorList>
    </citation>
    <scope>NUCLEOTIDE SEQUENCE [LARGE SCALE GENOMIC DNA]</scope>
    <source>
        <strain evidence="2 3">10.1.1</strain>
    </source>
</reference>
<dbReference type="EMBL" id="CP093547">
    <property type="protein sequence ID" value="UNP27733.1"/>
    <property type="molecule type" value="Genomic_DNA"/>
</dbReference>
<evidence type="ECO:0000313" key="2">
    <source>
        <dbReference type="EMBL" id="UNP27733.1"/>
    </source>
</evidence>
<dbReference type="Pfam" id="PF05960">
    <property type="entry name" value="DUF885"/>
    <property type="match status" value="1"/>
</dbReference>
<keyword evidence="3" id="KW-1185">Reference proteome</keyword>
<dbReference type="PANTHER" id="PTHR33361:SF15">
    <property type="entry name" value="DUF885 FAMILY LIPOPROTEIN"/>
    <property type="match status" value="1"/>
</dbReference>
<sequence length="619" mass="67177">MRSLRLLSLSACVAAALVAGCKSETAPPPASADNTATASAAKPATAEWDAAVDGFLQGYFEHFPVFGAGAGKHEFDGKLPDFSPEGRQRNIQWLHQQRDAVSAFGDDRLDAPQRYQRDYVRAVIDGQLFWLEDSGFANKNPAFYLGDLSPSMYLTRPYAPLEQRMAAFATYQEALPKAAEQIRANLKGPLPKTYIELGVMGFGGFAEFFKNDVPKAFAQVKDEALQARFKASNTKAIESMQGLADYLTSIKPQATQDFALGADKFSKMLKATEGVDLPLDQLKAAGEADLARNLAALKSACDQYAQGRPLGECIDKVNADKPQGGAVEGARAQLAGLRQFIVDKDLVTIPGTEQAKVEEAPPFNRNNFAYIEIPGPYEKNLPSVYYIAPPDPKWPKAEQDAYVPGKADLLFTSAHEVWPGHFLQFLHANRSQWKFAQLFVGYAYAEGWAHYTEEMMFDAGLDGATPEIHIGQLTNALLRNVRYLSAIGLHTGGMTVAQSEQMFKDKAFQDPGNARQQAARGTYDPAYLNYTLGKLMIMQLREDWTATHGGRAGWKSFHDQFLSYGGPPIPLVRGQMMGGAAQAKLWTAPAVVPAAAAAGDAAAAPASGSPDKAAPKSSM</sequence>
<dbReference type="Proteomes" id="UP000829194">
    <property type="component" value="Chromosome"/>
</dbReference>
<proteinExistence type="predicted"/>
<protein>
    <submittedName>
        <fullName evidence="2">DUF885 domain-containing protein</fullName>
    </submittedName>
</protein>
<gene>
    <name evidence="2" type="ORF">MOV92_14525</name>
</gene>
<feature type="region of interest" description="Disordered" evidence="1">
    <location>
        <begin position="599"/>
        <end position="619"/>
    </location>
</feature>
<dbReference type="PROSITE" id="PS51257">
    <property type="entry name" value="PROKAR_LIPOPROTEIN"/>
    <property type="match status" value="1"/>
</dbReference>
<dbReference type="RefSeq" id="WP_057943422.1">
    <property type="nucleotide sequence ID" value="NZ_CP011131.1"/>
</dbReference>
<organism evidence="2 3">
    <name type="scientific">Lysobacter gummosus</name>
    <dbReference type="NCBI Taxonomy" id="262324"/>
    <lineage>
        <taxon>Bacteria</taxon>
        <taxon>Pseudomonadati</taxon>
        <taxon>Pseudomonadota</taxon>
        <taxon>Gammaproteobacteria</taxon>
        <taxon>Lysobacterales</taxon>
        <taxon>Lysobacteraceae</taxon>
        <taxon>Lysobacter</taxon>
    </lineage>
</organism>
<dbReference type="InterPro" id="IPR010281">
    <property type="entry name" value="DUF885"/>
</dbReference>
<evidence type="ECO:0000256" key="1">
    <source>
        <dbReference type="SAM" id="MobiDB-lite"/>
    </source>
</evidence>
<dbReference type="PANTHER" id="PTHR33361">
    <property type="entry name" value="GLR0591 PROTEIN"/>
    <property type="match status" value="1"/>
</dbReference>
<name>A0ABY3X595_9GAMM</name>
<accession>A0ABY3X595</accession>
<evidence type="ECO:0000313" key="3">
    <source>
        <dbReference type="Proteomes" id="UP000829194"/>
    </source>
</evidence>